<keyword evidence="2" id="KW-0812">Transmembrane</keyword>
<comment type="caution">
    <text evidence="3">The sequence shown here is derived from an EMBL/GenBank/DDBJ whole genome shotgun (WGS) entry which is preliminary data.</text>
</comment>
<proteinExistence type="predicted"/>
<keyword evidence="4" id="KW-1185">Reference proteome</keyword>
<sequence length="196" mass="21415">MPYTAKKPGSTPTPDELRARIPGWGADADPADRPAVPREQPGIQTGAHWDMPEDQGGRGGREKSVEHTRLTPVFGTAQPLHGLAGRVRRYAYERYSEGQTAHWLLLILGDRIDSATAHLTSLFTRRPDDPITQSGILGERGHRPISSRFGRGRADLKHAWLDPLLVLGPWLIAGTMIVMLGRAIVRPGGGRRSAQG</sequence>
<feature type="transmembrane region" description="Helical" evidence="2">
    <location>
        <begin position="164"/>
        <end position="185"/>
    </location>
</feature>
<evidence type="ECO:0000256" key="2">
    <source>
        <dbReference type="SAM" id="Phobius"/>
    </source>
</evidence>
<dbReference type="EMBL" id="BAABKZ010000001">
    <property type="protein sequence ID" value="GAA5089960.1"/>
    <property type="molecule type" value="Genomic_DNA"/>
</dbReference>
<feature type="compositionally biased region" description="Basic and acidic residues" evidence="1">
    <location>
        <begin position="55"/>
        <end position="65"/>
    </location>
</feature>
<protein>
    <submittedName>
        <fullName evidence="3">Uncharacterized protein</fullName>
    </submittedName>
</protein>
<name>A0ABP9M2C9_9MICO</name>
<gene>
    <name evidence="3" type="ORF">GCM10025760_14780</name>
</gene>
<dbReference type="RefSeq" id="WP_194413258.1">
    <property type="nucleotide sequence ID" value="NZ_BAABKZ010000001.1"/>
</dbReference>
<keyword evidence="2" id="KW-1133">Transmembrane helix</keyword>
<evidence type="ECO:0000256" key="1">
    <source>
        <dbReference type="SAM" id="MobiDB-lite"/>
    </source>
</evidence>
<accession>A0ABP9M2C9</accession>
<feature type="region of interest" description="Disordered" evidence="1">
    <location>
        <begin position="1"/>
        <end position="65"/>
    </location>
</feature>
<dbReference type="Proteomes" id="UP001501407">
    <property type="component" value="Unassembled WGS sequence"/>
</dbReference>
<keyword evidence="2" id="KW-0472">Membrane</keyword>
<reference evidence="4" key="1">
    <citation type="journal article" date="2019" name="Int. J. Syst. Evol. Microbiol.">
        <title>The Global Catalogue of Microorganisms (GCM) 10K type strain sequencing project: providing services to taxonomists for standard genome sequencing and annotation.</title>
        <authorList>
            <consortium name="The Broad Institute Genomics Platform"/>
            <consortium name="The Broad Institute Genome Sequencing Center for Infectious Disease"/>
            <person name="Wu L."/>
            <person name="Ma J."/>
        </authorList>
    </citation>
    <scope>NUCLEOTIDE SEQUENCE [LARGE SCALE GENOMIC DNA]</scope>
    <source>
        <strain evidence="4">JCM 18959</strain>
    </source>
</reference>
<evidence type="ECO:0000313" key="4">
    <source>
        <dbReference type="Proteomes" id="UP001501407"/>
    </source>
</evidence>
<evidence type="ECO:0000313" key="3">
    <source>
        <dbReference type="EMBL" id="GAA5089960.1"/>
    </source>
</evidence>
<organism evidence="3 4">
    <name type="scientific">Microbacterium yannicii</name>
    <dbReference type="NCBI Taxonomy" id="671622"/>
    <lineage>
        <taxon>Bacteria</taxon>
        <taxon>Bacillati</taxon>
        <taxon>Actinomycetota</taxon>
        <taxon>Actinomycetes</taxon>
        <taxon>Micrococcales</taxon>
        <taxon>Microbacteriaceae</taxon>
        <taxon>Microbacterium</taxon>
    </lineage>
</organism>